<keyword evidence="3 5" id="KW-0808">Transferase</keyword>
<reference evidence="5" key="1">
    <citation type="submission" date="2014-02" db="EMBL/GenBank/DDBJ databases">
        <authorList>
            <person name="Zhao D."/>
            <person name="Dong X."/>
            <person name="Li Y."/>
            <person name="Lv L."/>
            <person name="Zhao D."/>
            <person name="Gao Y."/>
            <person name="Wang Y."/>
            <person name="Li Y."/>
        </authorList>
    </citation>
    <scope>NUCLEOTIDE SEQUENCE</scope>
    <source>
        <strain evidence="5">CGMCC 7049</strain>
    </source>
</reference>
<dbReference type="RefSeq" id="WP_029257823.1">
    <property type="nucleotide sequence ID" value="NZ_CP157400.1"/>
</dbReference>
<dbReference type="EC" id="2.4.-.-" evidence="5"/>
<dbReference type="InterPro" id="IPR029044">
    <property type="entry name" value="Nucleotide-diphossugar_trans"/>
</dbReference>
<protein>
    <submittedName>
        <fullName evidence="5">Glycosyltransferase</fullName>
        <ecNumber evidence="5">2.4.-.-</ecNumber>
    </submittedName>
</protein>
<dbReference type="Gene3D" id="3.90.550.10">
    <property type="entry name" value="Spore Coat Polysaccharide Biosynthesis Protein SpsA, Chain A"/>
    <property type="match status" value="1"/>
</dbReference>
<dbReference type="InterPro" id="IPR050834">
    <property type="entry name" value="Glycosyltransf_2"/>
</dbReference>
<dbReference type="Pfam" id="PF00535">
    <property type="entry name" value="Glycos_transf_2"/>
    <property type="match status" value="1"/>
</dbReference>
<organism evidence="5">
    <name type="scientific">Pediococcus pentosaceus CGMCC 7049</name>
    <dbReference type="NCBI Taxonomy" id="1460385"/>
    <lineage>
        <taxon>Bacteria</taxon>
        <taxon>Bacillati</taxon>
        <taxon>Bacillota</taxon>
        <taxon>Bacilli</taxon>
        <taxon>Lactobacillales</taxon>
        <taxon>Lactobacillaceae</taxon>
        <taxon>Pediococcus</taxon>
    </lineage>
</organism>
<dbReference type="EMBL" id="CP157400">
    <property type="protein sequence ID" value="XBS08921.1"/>
    <property type="molecule type" value="Genomic_DNA"/>
</dbReference>
<dbReference type="GO" id="GO:0016757">
    <property type="term" value="F:glycosyltransferase activity"/>
    <property type="evidence" value="ECO:0007669"/>
    <property type="project" value="UniProtKB-KW"/>
</dbReference>
<dbReference type="SUPFAM" id="SSF53448">
    <property type="entry name" value="Nucleotide-diphospho-sugar transferases"/>
    <property type="match status" value="1"/>
</dbReference>
<reference evidence="5" key="2">
    <citation type="submission" date="2024-05" db="EMBL/GenBank/DDBJ databases">
        <authorList>
            <person name="Chen H."/>
        </authorList>
    </citation>
    <scope>NUCLEOTIDE SEQUENCE</scope>
    <source>
        <strain evidence="5">CGMCC 7049</strain>
    </source>
</reference>
<dbReference type="PANTHER" id="PTHR43685">
    <property type="entry name" value="GLYCOSYLTRANSFERASE"/>
    <property type="match status" value="1"/>
</dbReference>
<keyword evidence="2 5" id="KW-0328">Glycosyltransferase</keyword>
<name>A0AAU7NMM9_PEDPE</name>
<evidence type="ECO:0000256" key="2">
    <source>
        <dbReference type="ARBA" id="ARBA00022676"/>
    </source>
</evidence>
<evidence type="ECO:0000256" key="3">
    <source>
        <dbReference type="ARBA" id="ARBA00022679"/>
    </source>
</evidence>
<evidence type="ECO:0000256" key="1">
    <source>
        <dbReference type="ARBA" id="ARBA00006739"/>
    </source>
</evidence>
<comment type="similarity">
    <text evidence="1">Belongs to the glycosyltransferase 2 family.</text>
</comment>
<dbReference type="InterPro" id="IPR001173">
    <property type="entry name" value="Glyco_trans_2-like"/>
</dbReference>
<dbReference type="PANTHER" id="PTHR43685:SF5">
    <property type="entry name" value="GLYCOSYLTRANSFERASE EPSE-RELATED"/>
    <property type="match status" value="1"/>
</dbReference>
<sequence>MESSKNSLDSYSGLMSVYTREKADRFEKAIESIFAQTVLPSEFILVEDGPLNSELISTIENIEKEFSARKINFIKVCNKVNRGLGYSLNKGLNYANYDLVARFDSDDINRADRLELTLKEFKKDTQLAMVGGNIREFDPKDDAFSKIRKVPQEFENIRKNIAKTNPFNHMTVTFRKKDIQNVGSYEDVPYFEDYYLWFKLIESKRRVINIDKVLVDVCVDNDFIFRRSGFQYLKKEIFFQNLLYSHKYINLAQYMRNILLRGGSRLLPKVLIKLIYSTIRE</sequence>
<evidence type="ECO:0000313" key="5">
    <source>
        <dbReference type="EMBL" id="XBS08921.1"/>
    </source>
</evidence>
<evidence type="ECO:0000259" key="4">
    <source>
        <dbReference type="Pfam" id="PF00535"/>
    </source>
</evidence>
<proteinExistence type="inferred from homology"/>
<dbReference type="AlphaFoldDB" id="A0AAU7NMM9"/>
<feature type="domain" description="Glycosyltransferase 2-like" evidence="4">
    <location>
        <begin position="15"/>
        <end position="176"/>
    </location>
</feature>
<gene>
    <name evidence="5" type="ORF">BB06_02940</name>
</gene>
<accession>A0AAU7NMM9</accession>